<dbReference type="Proteomes" id="UP001148737">
    <property type="component" value="Unassembled WGS sequence"/>
</dbReference>
<evidence type="ECO:0000313" key="1">
    <source>
        <dbReference type="EMBL" id="KAJ3495477.1"/>
    </source>
</evidence>
<evidence type="ECO:0000313" key="2">
    <source>
        <dbReference type="Proteomes" id="UP001148737"/>
    </source>
</evidence>
<comment type="caution">
    <text evidence="1">The sequence shown here is derived from an EMBL/GenBank/DDBJ whole genome shotgun (WGS) entry which is preliminary data.</text>
</comment>
<organism evidence="1 2">
    <name type="scientific">Lecanicillium saksenae</name>
    <dbReference type="NCBI Taxonomy" id="468837"/>
    <lineage>
        <taxon>Eukaryota</taxon>
        <taxon>Fungi</taxon>
        <taxon>Dikarya</taxon>
        <taxon>Ascomycota</taxon>
        <taxon>Pezizomycotina</taxon>
        <taxon>Sordariomycetes</taxon>
        <taxon>Hypocreomycetidae</taxon>
        <taxon>Hypocreales</taxon>
        <taxon>Cordycipitaceae</taxon>
        <taxon>Lecanicillium</taxon>
    </lineage>
</organism>
<keyword evidence="2" id="KW-1185">Reference proteome</keyword>
<proteinExistence type="predicted"/>
<reference evidence="1" key="1">
    <citation type="submission" date="2022-07" db="EMBL/GenBank/DDBJ databases">
        <title>Genome Sequence of Lecanicillium saksenae.</title>
        <authorList>
            <person name="Buettner E."/>
        </authorList>
    </citation>
    <scope>NUCLEOTIDE SEQUENCE</scope>
    <source>
        <strain evidence="1">VT-O1</strain>
    </source>
</reference>
<accession>A0ACC1R1J0</accession>
<gene>
    <name evidence="1" type="ORF">NLG97_g3367</name>
</gene>
<dbReference type="EMBL" id="JANAKD010000276">
    <property type="protein sequence ID" value="KAJ3495477.1"/>
    <property type="molecule type" value="Genomic_DNA"/>
</dbReference>
<name>A0ACC1R1J0_9HYPO</name>
<protein>
    <submittedName>
        <fullName evidence="1">Uncharacterized protein</fullName>
    </submittedName>
</protein>
<sequence>MSWRAGLWAFARDERVILVGIGVAAFSMVNTMMSVLSMIRDDNEIPPAEPKTQYITQDTEDALQLNTLTKLLEHPNFSIRDIATKILCDRAVNDPGAITYLLYGITVKSYDERLYCLRALSLLTNQTFGLDGLSKLNTTKAYSALVRSLEQSLDDAELPVVTNIHWDEYFLRDTAERFCLKFLQELTGKYGANLLVKAKFVEKWLVRQEWGETPEKRKRNFKAYKEVRNNRIVDIVTRIEQCRRGLRALERSGLVDKDNSRRRMRELPDLLMEVGDVIGEAPPTDIQLRRAREHSAEERRLRRQHREAMVLNDGTRPLAREDIIERDHGSPA</sequence>